<keyword evidence="1" id="KW-0175">Coiled coil</keyword>
<feature type="region of interest" description="Disordered" evidence="2">
    <location>
        <begin position="160"/>
        <end position="181"/>
    </location>
</feature>
<gene>
    <name evidence="3" type="ORF">RFI_20519</name>
</gene>
<reference evidence="3 4" key="1">
    <citation type="journal article" date="2013" name="Curr. Biol.">
        <title>The Genome of the Foraminiferan Reticulomyxa filosa.</title>
        <authorList>
            <person name="Glockner G."/>
            <person name="Hulsmann N."/>
            <person name="Schleicher M."/>
            <person name="Noegel A.A."/>
            <person name="Eichinger L."/>
            <person name="Gallinger C."/>
            <person name="Pawlowski J."/>
            <person name="Sierra R."/>
            <person name="Euteneuer U."/>
            <person name="Pillet L."/>
            <person name="Moustafa A."/>
            <person name="Platzer M."/>
            <person name="Groth M."/>
            <person name="Szafranski K."/>
            <person name="Schliwa M."/>
        </authorList>
    </citation>
    <scope>NUCLEOTIDE SEQUENCE [LARGE SCALE GENOMIC DNA]</scope>
</reference>
<feature type="non-terminal residue" evidence="3">
    <location>
        <position position="1"/>
    </location>
</feature>
<accession>X6MUN8</accession>
<dbReference type="Proteomes" id="UP000023152">
    <property type="component" value="Unassembled WGS sequence"/>
</dbReference>
<dbReference type="EMBL" id="ASPP01017790">
    <property type="protein sequence ID" value="ETO16820.1"/>
    <property type="molecule type" value="Genomic_DNA"/>
</dbReference>
<evidence type="ECO:0000313" key="3">
    <source>
        <dbReference type="EMBL" id="ETO16820.1"/>
    </source>
</evidence>
<evidence type="ECO:0000256" key="1">
    <source>
        <dbReference type="SAM" id="Coils"/>
    </source>
</evidence>
<sequence length="181" mass="20793">LLKKKISDAAKSKDYILKKIKKRKKKNLKLGGAFKLPLQVRTGENVPLRDYDPDIAKDIARLKHEMENFLKGGSIDRSLLVNDIAQDSNTSNNVCEEIKQEPNIRSALLDGDKDEIIKNQQYQIEKLQEEILLLNKKLKKFEDESNDMSSKLKVINELSRKRPLSEISSSESKNTQKKQND</sequence>
<evidence type="ECO:0000313" key="4">
    <source>
        <dbReference type="Proteomes" id="UP000023152"/>
    </source>
</evidence>
<keyword evidence="4" id="KW-1185">Reference proteome</keyword>
<feature type="coiled-coil region" evidence="1">
    <location>
        <begin position="117"/>
        <end position="144"/>
    </location>
</feature>
<name>X6MUN8_RETFI</name>
<proteinExistence type="predicted"/>
<dbReference type="AlphaFoldDB" id="X6MUN8"/>
<protein>
    <submittedName>
        <fullName evidence="3">Uncharacterized protein</fullName>
    </submittedName>
</protein>
<comment type="caution">
    <text evidence="3">The sequence shown here is derived from an EMBL/GenBank/DDBJ whole genome shotgun (WGS) entry which is preliminary data.</text>
</comment>
<organism evidence="3 4">
    <name type="scientific">Reticulomyxa filosa</name>
    <dbReference type="NCBI Taxonomy" id="46433"/>
    <lineage>
        <taxon>Eukaryota</taxon>
        <taxon>Sar</taxon>
        <taxon>Rhizaria</taxon>
        <taxon>Retaria</taxon>
        <taxon>Foraminifera</taxon>
        <taxon>Monothalamids</taxon>
        <taxon>Reticulomyxidae</taxon>
        <taxon>Reticulomyxa</taxon>
    </lineage>
</organism>
<evidence type="ECO:0000256" key="2">
    <source>
        <dbReference type="SAM" id="MobiDB-lite"/>
    </source>
</evidence>